<dbReference type="AlphaFoldDB" id="A0A067K9Q6"/>
<name>A0A067K9Q6_JATCU</name>
<evidence type="ECO:0000256" key="1">
    <source>
        <dbReference type="SAM" id="MobiDB-lite"/>
    </source>
</evidence>
<feature type="region of interest" description="Disordered" evidence="1">
    <location>
        <begin position="1"/>
        <end position="36"/>
    </location>
</feature>
<keyword evidence="3" id="KW-1185">Reference proteome</keyword>
<gene>
    <name evidence="2" type="ORF">JCGZ_16419</name>
</gene>
<evidence type="ECO:0000313" key="3">
    <source>
        <dbReference type="Proteomes" id="UP000027138"/>
    </source>
</evidence>
<evidence type="ECO:0000313" key="2">
    <source>
        <dbReference type="EMBL" id="KDP29030.1"/>
    </source>
</evidence>
<protein>
    <submittedName>
        <fullName evidence="2">Uncharacterized protein</fullName>
    </submittedName>
</protein>
<proteinExistence type="predicted"/>
<feature type="compositionally biased region" description="Basic and acidic residues" evidence="1">
    <location>
        <begin position="1"/>
        <end position="22"/>
    </location>
</feature>
<dbReference type="EMBL" id="KK914761">
    <property type="protein sequence ID" value="KDP29030.1"/>
    <property type="molecule type" value="Genomic_DNA"/>
</dbReference>
<organism evidence="2 3">
    <name type="scientific">Jatropha curcas</name>
    <name type="common">Barbados nut</name>
    <dbReference type="NCBI Taxonomy" id="180498"/>
    <lineage>
        <taxon>Eukaryota</taxon>
        <taxon>Viridiplantae</taxon>
        <taxon>Streptophyta</taxon>
        <taxon>Embryophyta</taxon>
        <taxon>Tracheophyta</taxon>
        <taxon>Spermatophyta</taxon>
        <taxon>Magnoliopsida</taxon>
        <taxon>eudicotyledons</taxon>
        <taxon>Gunneridae</taxon>
        <taxon>Pentapetalae</taxon>
        <taxon>rosids</taxon>
        <taxon>fabids</taxon>
        <taxon>Malpighiales</taxon>
        <taxon>Euphorbiaceae</taxon>
        <taxon>Crotonoideae</taxon>
        <taxon>Jatropheae</taxon>
        <taxon>Jatropha</taxon>
    </lineage>
</organism>
<dbReference type="OrthoDB" id="840210at2759"/>
<sequence length="140" mass="16300">MEMEENSKKRGRDVQEANKELLQKNSKRQYHNDESESAENYLGFGVFDFPWLKEGTFSKSEEWHFEDTFSISLHENVENSYITAAAAGDFSCQCLFETTEKEKCVDTHIPLDKFEEIVWWDCTTLGSMLAQDQHQEQEAA</sequence>
<accession>A0A067K9Q6</accession>
<dbReference type="Proteomes" id="UP000027138">
    <property type="component" value="Unassembled WGS sequence"/>
</dbReference>
<reference evidence="2 3" key="1">
    <citation type="journal article" date="2014" name="PLoS ONE">
        <title>Global Analysis of Gene Expression Profiles in Physic Nut (Jatropha curcas L.) Seedlings Exposed to Salt Stress.</title>
        <authorList>
            <person name="Zhang L."/>
            <person name="Zhang C."/>
            <person name="Wu P."/>
            <person name="Chen Y."/>
            <person name="Li M."/>
            <person name="Jiang H."/>
            <person name="Wu G."/>
        </authorList>
    </citation>
    <scope>NUCLEOTIDE SEQUENCE [LARGE SCALE GENOMIC DNA]</scope>
    <source>
        <strain evidence="3">cv. GZQX0401</strain>
        <tissue evidence="2">Young leaves</tissue>
    </source>
</reference>